<evidence type="ECO:0000256" key="1">
    <source>
        <dbReference type="SAM" id="SignalP"/>
    </source>
</evidence>
<gene>
    <name evidence="2" type="ORF">Q4Q40_12730</name>
</gene>
<feature type="signal peptide" evidence="1">
    <location>
        <begin position="1"/>
        <end position="21"/>
    </location>
</feature>
<dbReference type="EMBL" id="JAUOEL010000004">
    <property type="protein sequence ID" value="MDO5975055.1"/>
    <property type="molecule type" value="Genomic_DNA"/>
</dbReference>
<name>A0ABT8WPV7_9FLAO</name>
<evidence type="ECO:0008006" key="4">
    <source>
        <dbReference type="Google" id="ProtNLM"/>
    </source>
</evidence>
<feature type="chain" id="PRO_5046823903" description="YD repeat-containing protein" evidence="1">
    <location>
        <begin position="22"/>
        <end position="281"/>
    </location>
</feature>
<evidence type="ECO:0000313" key="2">
    <source>
        <dbReference type="EMBL" id="MDO5975055.1"/>
    </source>
</evidence>
<comment type="caution">
    <text evidence="2">The sequence shown here is derived from an EMBL/GenBank/DDBJ whole genome shotgun (WGS) entry which is preliminary data.</text>
</comment>
<dbReference type="RefSeq" id="WP_303302223.1">
    <property type="nucleotide sequence ID" value="NZ_BAABDA010000035.1"/>
</dbReference>
<protein>
    <recommendedName>
        <fullName evidence="4">YD repeat-containing protein</fullName>
    </recommendedName>
</protein>
<proteinExistence type="predicted"/>
<sequence length="281" mass="32872">MKKLNLFLILLIGLVIWSCSTDDSTDSKKDKLLSKMKITVYNLGEPERFVTRVYEDNKPKTDSFYDINNKLTNYFNWTYNNGKLSSNKGYLPDKTLTYEFTISYDDMERITKTIKTDNNNITTTNFIYNSDNTITSIREFNNNSSTKTFFTNNLGLIYKETSDNDSIEVIYDNDNNVTTITSNFGIVNLTYDNINLPPKNFPVYENFMFGVNKNNYIIYGNSLNMATNNEASILPKFVLKYERGSDTNIQDWTLDNENYPINKKYYTQNQLEINYDFIYNQ</sequence>
<reference evidence="2" key="1">
    <citation type="submission" date="2023-07" db="EMBL/GenBank/DDBJ databases">
        <title>Two novel species in the genus Flavivirga.</title>
        <authorList>
            <person name="Kwon K."/>
        </authorList>
    </citation>
    <scope>NUCLEOTIDE SEQUENCE</scope>
    <source>
        <strain evidence="2">KACC 14158</strain>
    </source>
</reference>
<dbReference type="Proteomes" id="UP001176806">
    <property type="component" value="Unassembled WGS sequence"/>
</dbReference>
<evidence type="ECO:0000313" key="3">
    <source>
        <dbReference type="Proteomes" id="UP001176806"/>
    </source>
</evidence>
<keyword evidence="1" id="KW-0732">Signal</keyword>
<accession>A0ABT8WPV7</accession>
<organism evidence="2 3">
    <name type="scientific">Flavivirga jejuensis</name>
    <dbReference type="NCBI Taxonomy" id="870487"/>
    <lineage>
        <taxon>Bacteria</taxon>
        <taxon>Pseudomonadati</taxon>
        <taxon>Bacteroidota</taxon>
        <taxon>Flavobacteriia</taxon>
        <taxon>Flavobacteriales</taxon>
        <taxon>Flavobacteriaceae</taxon>
        <taxon>Flavivirga</taxon>
    </lineage>
</organism>
<keyword evidence="3" id="KW-1185">Reference proteome</keyword>